<name>A0ABS1LBE6_9ACTN</name>
<dbReference type="EMBL" id="JAERSG010000004">
    <property type="protein sequence ID" value="MBL0749004.1"/>
    <property type="molecule type" value="Genomic_DNA"/>
</dbReference>
<dbReference type="Pfam" id="PF16640">
    <property type="entry name" value="Big_3_5"/>
    <property type="match status" value="3"/>
</dbReference>
<dbReference type="Proteomes" id="UP000636918">
    <property type="component" value="Unassembled WGS sequence"/>
</dbReference>
<evidence type="ECO:0000313" key="3">
    <source>
        <dbReference type="Proteomes" id="UP000636918"/>
    </source>
</evidence>
<evidence type="ECO:0000313" key="2">
    <source>
        <dbReference type="EMBL" id="MBL0749004.1"/>
    </source>
</evidence>
<dbReference type="InterPro" id="IPR032109">
    <property type="entry name" value="Big_3_5"/>
</dbReference>
<feature type="non-terminal residue" evidence="2">
    <location>
        <position position="1"/>
    </location>
</feature>
<sequence length="418" mass="41465">GQGTLTDGGTTIAIAAKALAVGTHSLTLKYLGNSSFTASEGSVSVTVAAASSSVSGTAADITWGDAGSVAVTVTPSAATGTVELYEGATKLGQGTLTDGGTTIAIAAKALAVGTHSLTLKYLGNSSFTASEGSVSVRIVKASSSVSGTAADITWGDAGSVAVTVTPSAATGTVELYEGATKLGQGTLTNGASSVAVAAGALGVGDHSLTLRYLGDGSYSTSQSTVAVKVLKAPTSVSAPDVTLQWAKSSSVAVKVTPSPGGTVELYEGATRLGAATLLGDGTARIALAARSLEVGTHTLTVKFLGSASYLPSQGTVTVTVAKGRSKVGVTLPKSVDAGDRAKIKATVSSVAGDATGKVTILVKEKGGDLTRKLTRTLRNGKVVAKVTVPRSGKYVVKVTYLGDEHTLGDRVSTRLRVG</sequence>
<reference evidence="2 3" key="1">
    <citation type="submission" date="2021-01" db="EMBL/GenBank/DDBJ databases">
        <title>Genome seq and assembly of Nocardiodes sp. G10.</title>
        <authorList>
            <person name="Chhetri G."/>
        </authorList>
    </citation>
    <scope>NUCLEOTIDE SEQUENCE [LARGE SCALE GENOMIC DNA]</scope>
    <source>
        <strain evidence="2 3">G10</strain>
    </source>
</reference>
<dbReference type="RefSeq" id="WP_201938612.1">
    <property type="nucleotide sequence ID" value="NZ_JAERSG010000004.1"/>
</dbReference>
<comment type="caution">
    <text evidence="2">The sequence shown here is derived from an EMBL/GenBank/DDBJ whole genome shotgun (WGS) entry which is preliminary data.</text>
</comment>
<feature type="domain" description="Bacterial Ig-like" evidence="1">
    <location>
        <begin position="148"/>
        <end position="229"/>
    </location>
</feature>
<proteinExistence type="predicted"/>
<accession>A0ABS1LBE6</accession>
<keyword evidence="3" id="KW-1185">Reference proteome</keyword>
<organism evidence="2 3">
    <name type="scientific">Nocardioides baculatus</name>
    <dbReference type="NCBI Taxonomy" id="2801337"/>
    <lineage>
        <taxon>Bacteria</taxon>
        <taxon>Bacillati</taxon>
        <taxon>Actinomycetota</taxon>
        <taxon>Actinomycetes</taxon>
        <taxon>Propionibacteriales</taxon>
        <taxon>Nocardioidaceae</taxon>
        <taxon>Nocardioides</taxon>
    </lineage>
</organism>
<feature type="domain" description="Bacterial Ig-like" evidence="1">
    <location>
        <begin position="246"/>
        <end position="321"/>
    </location>
</feature>
<dbReference type="InterPro" id="IPR013783">
    <property type="entry name" value="Ig-like_fold"/>
</dbReference>
<feature type="domain" description="Bacterial Ig-like" evidence="1">
    <location>
        <begin position="57"/>
        <end position="138"/>
    </location>
</feature>
<gene>
    <name evidence="2" type="ORF">JI751_15395</name>
</gene>
<protein>
    <submittedName>
        <fullName evidence="2">Ig-like domain repeat protein</fullName>
    </submittedName>
</protein>
<dbReference type="Gene3D" id="2.60.40.10">
    <property type="entry name" value="Immunoglobulins"/>
    <property type="match status" value="4"/>
</dbReference>
<evidence type="ECO:0000259" key="1">
    <source>
        <dbReference type="Pfam" id="PF16640"/>
    </source>
</evidence>